<comment type="similarity">
    <text evidence="2">Belongs to the short-chain dehydrogenases/reductases (SDR) family.</text>
</comment>
<dbReference type="GO" id="GO:0016617">
    <property type="term" value="F:4-oxoproline reductase activity"/>
    <property type="evidence" value="ECO:0007669"/>
    <property type="project" value="UniProtKB-EC"/>
</dbReference>
<organism evidence="14 16">
    <name type="scientific">Didymodactylos carnosus</name>
    <dbReference type="NCBI Taxonomy" id="1234261"/>
    <lineage>
        <taxon>Eukaryota</taxon>
        <taxon>Metazoa</taxon>
        <taxon>Spiralia</taxon>
        <taxon>Gnathifera</taxon>
        <taxon>Rotifera</taxon>
        <taxon>Eurotatoria</taxon>
        <taxon>Bdelloidea</taxon>
        <taxon>Philodinida</taxon>
        <taxon>Philodinidae</taxon>
        <taxon>Didymodactylos</taxon>
    </lineage>
</organism>
<evidence type="ECO:0000256" key="5">
    <source>
        <dbReference type="ARBA" id="ARBA00038956"/>
    </source>
</evidence>
<dbReference type="AlphaFoldDB" id="A0A816D024"/>
<comment type="pathway">
    <text evidence="4">Amino-acid metabolism.</text>
</comment>
<dbReference type="EMBL" id="CAJNOQ010042712">
    <property type="protein sequence ID" value="CAF1627927.1"/>
    <property type="molecule type" value="Genomic_DNA"/>
</dbReference>
<dbReference type="EC" id="1.1.1.104" evidence="5"/>
<evidence type="ECO:0000256" key="7">
    <source>
        <dbReference type="ARBA" id="ARBA00039194"/>
    </source>
</evidence>
<evidence type="ECO:0000313" key="14">
    <source>
        <dbReference type="EMBL" id="CAF1627927.1"/>
    </source>
</evidence>
<reference evidence="14" key="1">
    <citation type="submission" date="2021-02" db="EMBL/GenBank/DDBJ databases">
        <authorList>
            <person name="Nowell W R."/>
        </authorList>
    </citation>
    <scope>NUCLEOTIDE SEQUENCE</scope>
</reference>
<evidence type="ECO:0000256" key="12">
    <source>
        <dbReference type="ARBA" id="ARBA00043199"/>
    </source>
</evidence>
<evidence type="ECO:0000256" key="1">
    <source>
        <dbReference type="ARBA" id="ARBA00004924"/>
    </source>
</evidence>
<dbReference type="EMBL" id="CAJOBC010110342">
    <property type="protein sequence ID" value="CAF4523919.1"/>
    <property type="molecule type" value="Genomic_DNA"/>
</dbReference>
<evidence type="ECO:0000256" key="13">
    <source>
        <dbReference type="ARBA" id="ARBA00049550"/>
    </source>
</evidence>
<comment type="catalytic activity">
    <reaction evidence="13">
        <text>(R)-3-hydroxybutanoate + NAD(+) = acetoacetate + NADH + H(+)</text>
        <dbReference type="Rhea" id="RHEA:20521"/>
        <dbReference type="ChEBI" id="CHEBI:10983"/>
        <dbReference type="ChEBI" id="CHEBI:13705"/>
        <dbReference type="ChEBI" id="CHEBI:15378"/>
        <dbReference type="ChEBI" id="CHEBI:57540"/>
        <dbReference type="ChEBI" id="CHEBI:57945"/>
        <dbReference type="EC" id="1.1.1.30"/>
    </reaction>
</comment>
<evidence type="ECO:0000256" key="9">
    <source>
        <dbReference type="ARBA" id="ARBA00042309"/>
    </source>
</evidence>
<evidence type="ECO:0000256" key="3">
    <source>
        <dbReference type="ARBA" id="ARBA00023002"/>
    </source>
</evidence>
<dbReference type="OrthoDB" id="47007at2759"/>
<evidence type="ECO:0000313" key="15">
    <source>
        <dbReference type="EMBL" id="CAF4523919.1"/>
    </source>
</evidence>
<dbReference type="InterPro" id="IPR036291">
    <property type="entry name" value="NAD(P)-bd_dom_sf"/>
</dbReference>
<name>A0A816D024_9BILA</name>
<dbReference type="Pfam" id="PF13561">
    <property type="entry name" value="adh_short_C2"/>
    <property type="match status" value="1"/>
</dbReference>
<gene>
    <name evidence="14" type="ORF">GPM918_LOCUS44169</name>
    <name evidence="15" type="ORF">SRO942_LOCUS45904</name>
</gene>
<dbReference type="PANTHER" id="PTHR43477">
    <property type="entry name" value="DIHYDROANTICAPSIN 7-DEHYDROGENASE"/>
    <property type="match status" value="1"/>
</dbReference>
<dbReference type="InterPro" id="IPR002347">
    <property type="entry name" value="SDR_fam"/>
</dbReference>
<accession>A0A816D024</accession>
<evidence type="ECO:0000256" key="8">
    <source>
        <dbReference type="ARBA" id="ARBA00041727"/>
    </source>
</evidence>
<keyword evidence="16" id="KW-1185">Reference proteome</keyword>
<comment type="pathway">
    <text evidence="1">Siderophore biosynthesis.</text>
</comment>
<comment type="caution">
    <text evidence="14">The sequence shown here is derived from an EMBL/GenBank/DDBJ whole genome shotgun (WGS) entry which is preliminary data.</text>
</comment>
<dbReference type="SUPFAM" id="SSF51735">
    <property type="entry name" value="NAD(P)-binding Rossmann-fold domains"/>
    <property type="match status" value="1"/>
</dbReference>
<evidence type="ECO:0000313" key="16">
    <source>
        <dbReference type="Proteomes" id="UP000663829"/>
    </source>
</evidence>
<protein>
    <recommendedName>
        <fullName evidence="7">Dehydrogenase/reductase SDR family member 6</fullName>
        <ecNumber evidence="5">1.1.1.104</ecNumber>
        <ecNumber evidence="6">1.1.1.30</ecNumber>
    </recommendedName>
    <alternativeName>
        <fullName evidence="11">(R)-beta-hydroxybutyrate dehydrogenase</fullName>
    </alternativeName>
    <alternativeName>
        <fullName evidence="9">3-hydroxybutyrate dehydrogenase type 2</fullName>
    </alternativeName>
    <alternativeName>
        <fullName evidence="12">4-oxo-L-proline reductase</fullName>
    </alternativeName>
    <alternativeName>
        <fullName evidence="10">Oxidoreductase UCPA</fullName>
    </alternativeName>
    <alternativeName>
        <fullName evidence="8">Short chain dehydrogenase/reductase family 15C member 1</fullName>
    </alternativeName>
</protein>
<dbReference type="Pfam" id="PF00106">
    <property type="entry name" value="adh_short"/>
    <property type="match status" value="1"/>
</dbReference>
<sequence length="118" mass="12297">MGKLDGKTALITGGSDGIGFATAQRFIDEGAEHVFITGRRQQPLDEAVKKITLSPGSIDTPLMRSAGEVFVSQRAAAAVLNRLGTPDEIAKAAVFLASDDSSYITGIELFVDGGSAQI</sequence>
<dbReference type="Proteomes" id="UP000681722">
    <property type="component" value="Unassembled WGS sequence"/>
</dbReference>
<dbReference type="Gene3D" id="3.40.50.720">
    <property type="entry name" value="NAD(P)-binding Rossmann-like Domain"/>
    <property type="match status" value="2"/>
</dbReference>
<dbReference type="Proteomes" id="UP000663829">
    <property type="component" value="Unassembled WGS sequence"/>
</dbReference>
<dbReference type="InterPro" id="IPR051122">
    <property type="entry name" value="SDR_DHRS6-like"/>
</dbReference>
<evidence type="ECO:0000256" key="4">
    <source>
        <dbReference type="ARBA" id="ARBA00034698"/>
    </source>
</evidence>
<evidence type="ECO:0000256" key="11">
    <source>
        <dbReference type="ARBA" id="ARBA00043083"/>
    </source>
</evidence>
<evidence type="ECO:0000256" key="2">
    <source>
        <dbReference type="ARBA" id="ARBA00006484"/>
    </source>
</evidence>
<dbReference type="GO" id="GO:0003858">
    <property type="term" value="F:3-hydroxybutyrate dehydrogenase activity"/>
    <property type="evidence" value="ECO:0007669"/>
    <property type="project" value="UniProtKB-EC"/>
</dbReference>
<dbReference type="PANTHER" id="PTHR43477:SF1">
    <property type="entry name" value="DIHYDROANTICAPSIN 7-DEHYDROGENASE"/>
    <property type="match status" value="1"/>
</dbReference>
<evidence type="ECO:0000256" key="6">
    <source>
        <dbReference type="ARBA" id="ARBA00038959"/>
    </source>
</evidence>
<proteinExistence type="inferred from homology"/>
<dbReference type="EC" id="1.1.1.30" evidence="6"/>
<keyword evidence="3" id="KW-0560">Oxidoreductase</keyword>
<evidence type="ECO:0000256" key="10">
    <source>
        <dbReference type="ARBA" id="ARBA00042565"/>
    </source>
</evidence>